<reference evidence="2" key="1">
    <citation type="journal article" date="2022" name="Int. J. Mol. Sci.">
        <title>Draft Genome of Tanacetum Coccineum: Genomic Comparison of Closely Related Tanacetum-Family Plants.</title>
        <authorList>
            <person name="Yamashiro T."/>
            <person name="Shiraishi A."/>
            <person name="Nakayama K."/>
            <person name="Satake H."/>
        </authorList>
    </citation>
    <scope>NUCLEOTIDE SEQUENCE</scope>
</reference>
<name>A0ABQ5CDI5_9ASTR</name>
<dbReference type="PANTHER" id="PTHR42648">
    <property type="entry name" value="TRANSPOSASE, PUTATIVE-RELATED"/>
    <property type="match status" value="1"/>
</dbReference>
<dbReference type="InterPro" id="IPR039537">
    <property type="entry name" value="Retrotran_Ty1/copia-like"/>
</dbReference>
<dbReference type="Proteomes" id="UP001151760">
    <property type="component" value="Unassembled WGS sequence"/>
</dbReference>
<feature type="domain" description="Integrase catalytic" evidence="1">
    <location>
        <begin position="435"/>
        <end position="616"/>
    </location>
</feature>
<accession>A0ABQ5CDI5</accession>
<evidence type="ECO:0000259" key="1">
    <source>
        <dbReference type="PROSITE" id="PS50994"/>
    </source>
</evidence>
<dbReference type="InterPro" id="IPR036397">
    <property type="entry name" value="RNaseH_sf"/>
</dbReference>
<comment type="caution">
    <text evidence="2">The sequence shown here is derived from an EMBL/GenBank/DDBJ whole genome shotgun (WGS) entry which is preliminary data.</text>
</comment>
<organism evidence="2 3">
    <name type="scientific">Tanacetum coccineum</name>
    <dbReference type="NCBI Taxonomy" id="301880"/>
    <lineage>
        <taxon>Eukaryota</taxon>
        <taxon>Viridiplantae</taxon>
        <taxon>Streptophyta</taxon>
        <taxon>Embryophyta</taxon>
        <taxon>Tracheophyta</taxon>
        <taxon>Spermatophyta</taxon>
        <taxon>Magnoliopsida</taxon>
        <taxon>eudicotyledons</taxon>
        <taxon>Gunneridae</taxon>
        <taxon>Pentapetalae</taxon>
        <taxon>asterids</taxon>
        <taxon>campanulids</taxon>
        <taxon>Asterales</taxon>
        <taxon>Asteraceae</taxon>
        <taxon>Asteroideae</taxon>
        <taxon>Anthemideae</taxon>
        <taxon>Anthemidinae</taxon>
        <taxon>Tanacetum</taxon>
    </lineage>
</organism>
<dbReference type="PANTHER" id="PTHR42648:SF32">
    <property type="entry name" value="RIBONUCLEASE H-LIKE DOMAIN, GAG-PRE-INTEGRASE DOMAIN PROTEIN-RELATED"/>
    <property type="match status" value="1"/>
</dbReference>
<dbReference type="Pfam" id="PF14223">
    <property type="entry name" value="Retrotran_gag_2"/>
    <property type="match status" value="1"/>
</dbReference>
<dbReference type="PROSITE" id="PS50994">
    <property type="entry name" value="INTEGRASE"/>
    <property type="match status" value="1"/>
</dbReference>
<protein>
    <submittedName>
        <fullName evidence="2">Ribonuclease H-like domain-containing protein</fullName>
    </submittedName>
</protein>
<keyword evidence="3" id="KW-1185">Reference proteome</keyword>
<dbReference type="Gene3D" id="3.30.420.10">
    <property type="entry name" value="Ribonuclease H-like superfamily/Ribonuclease H"/>
    <property type="match status" value="1"/>
</dbReference>
<dbReference type="InterPro" id="IPR012337">
    <property type="entry name" value="RNaseH-like_sf"/>
</dbReference>
<gene>
    <name evidence="2" type="ORF">Tco_0894074</name>
</gene>
<reference evidence="2" key="2">
    <citation type="submission" date="2022-01" db="EMBL/GenBank/DDBJ databases">
        <authorList>
            <person name="Yamashiro T."/>
            <person name="Shiraishi A."/>
            <person name="Satake H."/>
            <person name="Nakayama K."/>
        </authorList>
    </citation>
    <scope>NUCLEOTIDE SEQUENCE</scope>
</reference>
<sequence>MHNNIMAAGLRDRPPMLATGRYAQWRSRFLRYIDTRPKGDDLRKCILEGPYQLTTIIIRVVPATENSPEVPERTIVETILTMSPENKDHYESEKEAIHLLLTRIGDEIYLTVDACKITHEMWEAIERLQQGESLNIQGVKTNLFWEFGKFTSHDGETIESYYIRFYKLMNEMTRNNLTVDKIQINVQFLQQLQPKWSRFVTIVKQQHKLDEVSYDKLFEILKQSQKEVNEHCAERMAKNTNLLALIQQDPQNFYCKLLETKNVVTSPRYTNDNQIGQFGNQRTMTVTEARETISSQVVQQTGIQFFNFKEFDHFAKESIWEKIQEVPTVDSGTDSEPLEKVQCDAEYNVFANKRQHSKQPESIKNTCVVETVDSNVIPDSPNIFAKLERHSISLELALQQCQEQMNDDTVCKEKESNVFLKEREQYFDIQDLKAQLHDKNISIRMYQIDTKTTQTRSPQLPQTSRNSIPRVSTSIGVIHRTSVSRPQLKSTQMKEKVMHNNSQVKFQKTEVDDHYRISKFLNKTLHTYFREEGIEHQTSTPRTPKQNGVVERQNHTLVEAARTMLSASTLPLFFWAKTIATACYTQNRSIIILSHKKTAYHIINDRKPLIRHLYIFGYTCYLTSSVMVETLDRDEKK</sequence>
<proteinExistence type="predicted"/>
<evidence type="ECO:0000313" key="2">
    <source>
        <dbReference type="EMBL" id="GJT24137.1"/>
    </source>
</evidence>
<dbReference type="SUPFAM" id="SSF53098">
    <property type="entry name" value="Ribonuclease H-like"/>
    <property type="match status" value="1"/>
</dbReference>
<evidence type="ECO:0000313" key="3">
    <source>
        <dbReference type="Proteomes" id="UP001151760"/>
    </source>
</evidence>
<dbReference type="InterPro" id="IPR001584">
    <property type="entry name" value="Integrase_cat-core"/>
</dbReference>
<dbReference type="EMBL" id="BQNB010014112">
    <property type="protein sequence ID" value="GJT24137.1"/>
    <property type="molecule type" value="Genomic_DNA"/>
</dbReference>